<sequence length="351" mass="38595">MAQQHIPKTGSRSQLNESVSSFLEQFPDLHLGGQEDFHDERCKHLGVFGIHNLPLNKVHPIHNVEFTAIRGPHGTIPIRVLYPSSGEDYRASNKAGALIYFHGGGYTVGSVDEFENALRMLAEASGVQIHAIEYKLAPEFRFPVQLDEYDAVIDALQGEFGRERGIQTVLGGGDSAGGNMTAGIVLRRKDAGKKPLDAQILLYPEARVPFDTPAAVENNSGYYLECNGIFSFADHYLPRGIPPSSRYVSPGMQETNQLSDLSPACVYTNGFDPLRDVGVEYASKLQKAGVKVMWRHYDGKKSLHLKTLCGVLTSTLDMTHGWLQMTAWSQAARTAVQDVAGDIKSLVYESQ</sequence>
<dbReference type="GO" id="GO:0072330">
    <property type="term" value="P:monocarboxylic acid biosynthetic process"/>
    <property type="evidence" value="ECO:0007669"/>
    <property type="project" value="UniProtKB-ARBA"/>
</dbReference>
<feature type="domain" description="Alpha/beta hydrolase fold-3" evidence="2">
    <location>
        <begin position="98"/>
        <end position="300"/>
    </location>
</feature>
<dbReference type="GO" id="GO:0016787">
    <property type="term" value="F:hydrolase activity"/>
    <property type="evidence" value="ECO:0007669"/>
    <property type="project" value="UniProtKB-KW"/>
</dbReference>
<keyword evidence="4" id="KW-1185">Reference proteome</keyword>
<dbReference type="InterPro" id="IPR029058">
    <property type="entry name" value="AB_hydrolase_fold"/>
</dbReference>
<dbReference type="OrthoDB" id="408631at2759"/>
<dbReference type="InterPro" id="IPR050300">
    <property type="entry name" value="GDXG_lipolytic_enzyme"/>
</dbReference>
<dbReference type="Proteomes" id="UP000037696">
    <property type="component" value="Unassembled WGS sequence"/>
</dbReference>
<dbReference type="PANTHER" id="PTHR48081">
    <property type="entry name" value="AB HYDROLASE SUPERFAMILY PROTEIN C4A8.06C"/>
    <property type="match status" value="1"/>
</dbReference>
<name>A0A0M8NV23_9EURO</name>
<keyword evidence="1" id="KW-0378">Hydrolase</keyword>
<dbReference type="STRING" id="229535.A0A0M8NV23"/>
<dbReference type="Gene3D" id="3.40.50.1820">
    <property type="entry name" value="alpha/beta hydrolase"/>
    <property type="match status" value="1"/>
</dbReference>
<evidence type="ECO:0000259" key="2">
    <source>
        <dbReference type="Pfam" id="PF07859"/>
    </source>
</evidence>
<protein>
    <recommendedName>
        <fullName evidence="2">Alpha/beta hydrolase fold-3 domain-containing protein</fullName>
    </recommendedName>
</protein>
<dbReference type="AlphaFoldDB" id="A0A0M8NV23"/>
<organism evidence="3 4">
    <name type="scientific">Penicillium nordicum</name>
    <dbReference type="NCBI Taxonomy" id="229535"/>
    <lineage>
        <taxon>Eukaryota</taxon>
        <taxon>Fungi</taxon>
        <taxon>Dikarya</taxon>
        <taxon>Ascomycota</taxon>
        <taxon>Pezizomycotina</taxon>
        <taxon>Eurotiomycetes</taxon>
        <taxon>Eurotiomycetidae</taxon>
        <taxon>Eurotiales</taxon>
        <taxon>Aspergillaceae</taxon>
        <taxon>Penicillium</taxon>
    </lineage>
</organism>
<comment type="caution">
    <text evidence="3">The sequence shown here is derived from an EMBL/GenBank/DDBJ whole genome shotgun (WGS) entry which is preliminary data.</text>
</comment>
<proteinExistence type="predicted"/>
<dbReference type="SUPFAM" id="SSF53474">
    <property type="entry name" value="alpha/beta-Hydrolases"/>
    <property type="match status" value="1"/>
</dbReference>
<dbReference type="GO" id="GO:0017000">
    <property type="term" value="P:antibiotic biosynthetic process"/>
    <property type="evidence" value="ECO:0007669"/>
    <property type="project" value="UniProtKB-ARBA"/>
</dbReference>
<evidence type="ECO:0000313" key="3">
    <source>
        <dbReference type="EMBL" id="KOS37887.1"/>
    </source>
</evidence>
<dbReference type="EMBL" id="LHQQ01000286">
    <property type="protein sequence ID" value="KOS37887.1"/>
    <property type="molecule type" value="Genomic_DNA"/>
</dbReference>
<dbReference type="Pfam" id="PF07859">
    <property type="entry name" value="Abhydrolase_3"/>
    <property type="match status" value="1"/>
</dbReference>
<reference evidence="3 4" key="1">
    <citation type="submission" date="2015-08" db="EMBL/GenBank/DDBJ databases">
        <title>Genome sequencing of Penicillium nordicum.</title>
        <authorList>
            <person name="Nguyen H.D."/>
            <person name="Seifert K.A."/>
        </authorList>
    </citation>
    <scope>NUCLEOTIDE SEQUENCE [LARGE SCALE GENOMIC DNA]</scope>
    <source>
        <strain evidence="3 4">DAOMC 185683</strain>
    </source>
</reference>
<evidence type="ECO:0000313" key="4">
    <source>
        <dbReference type="Proteomes" id="UP000037696"/>
    </source>
</evidence>
<dbReference type="InterPro" id="IPR013094">
    <property type="entry name" value="AB_hydrolase_3"/>
</dbReference>
<evidence type="ECO:0000256" key="1">
    <source>
        <dbReference type="ARBA" id="ARBA00022801"/>
    </source>
</evidence>
<dbReference type="PANTHER" id="PTHR48081:SF8">
    <property type="entry name" value="ALPHA_BETA HYDROLASE FOLD-3 DOMAIN-CONTAINING PROTEIN-RELATED"/>
    <property type="match status" value="1"/>
</dbReference>
<accession>A0A0M8NV23</accession>
<gene>
    <name evidence="3" type="ORF">ACN38_g11296</name>
</gene>